<evidence type="ECO:0000313" key="2">
    <source>
        <dbReference type="Proteomes" id="UP000758155"/>
    </source>
</evidence>
<dbReference type="AlphaFoldDB" id="A0A9P4WZT3"/>
<reference evidence="1" key="1">
    <citation type="submission" date="2019-04" db="EMBL/GenBank/DDBJ databases">
        <title>Sequencing of skin fungus with MAO and IRED activity.</title>
        <authorList>
            <person name="Marsaioli A.J."/>
            <person name="Bonatto J.M.C."/>
            <person name="Reis Junior O."/>
        </authorList>
    </citation>
    <scope>NUCLEOTIDE SEQUENCE</scope>
    <source>
        <strain evidence="1">28M1</strain>
    </source>
</reference>
<dbReference type="EMBL" id="SWKV01000005">
    <property type="protein sequence ID" value="KAF3046058.1"/>
    <property type="molecule type" value="Genomic_DNA"/>
</dbReference>
<protein>
    <submittedName>
        <fullName evidence="1">Uncharacterized protein</fullName>
    </submittedName>
</protein>
<keyword evidence="2" id="KW-1185">Reference proteome</keyword>
<accession>A0A9P4WZT3</accession>
<proteinExistence type="predicted"/>
<name>A0A9P4WZT3_9PLEO</name>
<comment type="caution">
    <text evidence="1">The sequence shown here is derived from an EMBL/GenBank/DDBJ whole genome shotgun (WGS) entry which is preliminary data.</text>
</comment>
<evidence type="ECO:0000313" key="1">
    <source>
        <dbReference type="EMBL" id="KAF3046058.1"/>
    </source>
</evidence>
<dbReference type="OrthoDB" id="3779239at2759"/>
<dbReference type="Proteomes" id="UP000758155">
    <property type="component" value="Unassembled WGS sequence"/>
</dbReference>
<sequence>MPILQFWTFHTWLNISIPSESSKFQPRGDEIPSELVRCHVADDSGDWCGSIVLDKQWVNVKKFANREFIAISEAKKFTQDECEAWTYYIPKERDQSEWDLFYVMLIERRDEQWERVGVGKVFKEAFMRNARWKEIMLG</sequence>
<organism evidence="1 2">
    <name type="scientific">Didymella heteroderae</name>
    <dbReference type="NCBI Taxonomy" id="1769908"/>
    <lineage>
        <taxon>Eukaryota</taxon>
        <taxon>Fungi</taxon>
        <taxon>Dikarya</taxon>
        <taxon>Ascomycota</taxon>
        <taxon>Pezizomycotina</taxon>
        <taxon>Dothideomycetes</taxon>
        <taxon>Pleosporomycetidae</taxon>
        <taxon>Pleosporales</taxon>
        <taxon>Pleosporineae</taxon>
        <taxon>Didymellaceae</taxon>
        <taxon>Didymella</taxon>
    </lineage>
</organism>
<gene>
    <name evidence="1" type="ORF">E8E12_010742</name>
</gene>